<dbReference type="Pfam" id="PF08613">
    <property type="entry name" value="Cyclin"/>
    <property type="match status" value="1"/>
</dbReference>
<dbReference type="OrthoDB" id="286814at2759"/>
<dbReference type="Proteomes" id="UP000777482">
    <property type="component" value="Unassembled WGS sequence"/>
</dbReference>
<dbReference type="GO" id="GO:0016538">
    <property type="term" value="F:cyclin-dependent protein serine/threonine kinase regulator activity"/>
    <property type="evidence" value="ECO:0007669"/>
    <property type="project" value="TreeGrafter"/>
</dbReference>
<feature type="region of interest" description="Disordered" evidence="2">
    <location>
        <begin position="460"/>
        <end position="487"/>
    </location>
</feature>
<gene>
    <name evidence="3" type="ORF">C6P46_006707</name>
</gene>
<feature type="coiled-coil region" evidence="1">
    <location>
        <begin position="301"/>
        <end position="328"/>
    </location>
</feature>
<protein>
    <submittedName>
        <fullName evidence="3">Uncharacterized protein</fullName>
    </submittedName>
</protein>
<evidence type="ECO:0000256" key="1">
    <source>
        <dbReference type="SAM" id="Coils"/>
    </source>
</evidence>
<feature type="region of interest" description="Disordered" evidence="2">
    <location>
        <begin position="572"/>
        <end position="615"/>
    </location>
</feature>
<dbReference type="GO" id="GO:0005634">
    <property type="term" value="C:nucleus"/>
    <property type="evidence" value="ECO:0007669"/>
    <property type="project" value="TreeGrafter"/>
</dbReference>
<reference evidence="3 4" key="1">
    <citation type="submission" date="2020-11" db="EMBL/GenBank/DDBJ databases">
        <title>Kefir isolates.</title>
        <authorList>
            <person name="Marcisauskas S."/>
            <person name="Kim Y."/>
            <person name="Blasche S."/>
        </authorList>
    </citation>
    <scope>NUCLEOTIDE SEQUENCE [LARGE SCALE GENOMIC DNA]</scope>
    <source>
        <strain evidence="3 4">KR</strain>
    </source>
</reference>
<dbReference type="GO" id="GO:0019901">
    <property type="term" value="F:protein kinase binding"/>
    <property type="evidence" value="ECO:0007669"/>
    <property type="project" value="InterPro"/>
</dbReference>
<dbReference type="CDD" id="cd20557">
    <property type="entry name" value="CYCLIN_ScPCL1-like"/>
    <property type="match status" value="1"/>
</dbReference>
<dbReference type="EMBL" id="PUHQ01000087">
    <property type="protein sequence ID" value="KAG0657045.1"/>
    <property type="molecule type" value="Genomic_DNA"/>
</dbReference>
<feature type="region of interest" description="Disordered" evidence="2">
    <location>
        <begin position="40"/>
        <end position="84"/>
    </location>
</feature>
<accession>A0A9P6VWF9</accession>
<keyword evidence="4" id="KW-1185">Reference proteome</keyword>
<dbReference type="GO" id="GO:0000307">
    <property type="term" value="C:cyclin-dependent protein kinase holoenzyme complex"/>
    <property type="evidence" value="ECO:0007669"/>
    <property type="project" value="TreeGrafter"/>
</dbReference>
<proteinExistence type="predicted"/>
<evidence type="ECO:0000313" key="3">
    <source>
        <dbReference type="EMBL" id="KAG0657045.1"/>
    </source>
</evidence>
<organism evidence="3 4">
    <name type="scientific">Rhodotorula mucilaginosa</name>
    <name type="common">Yeast</name>
    <name type="synonym">Rhodotorula rubra</name>
    <dbReference type="NCBI Taxonomy" id="5537"/>
    <lineage>
        <taxon>Eukaryota</taxon>
        <taxon>Fungi</taxon>
        <taxon>Dikarya</taxon>
        <taxon>Basidiomycota</taxon>
        <taxon>Pucciniomycotina</taxon>
        <taxon>Microbotryomycetes</taxon>
        <taxon>Sporidiobolales</taxon>
        <taxon>Sporidiobolaceae</taxon>
        <taxon>Rhodotorula</taxon>
    </lineage>
</organism>
<dbReference type="Gene3D" id="1.10.472.10">
    <property type="entry name" value="Cyclin-like"/>
    <property type="match status" value="1"/>
</dbReference>
<feature type="region of interest" description="Disordered" evidence="2">
    <location>
        <begin position="199"/>
        <end position="224"/>
    </location>
</feature>
<comment type="caution">
    <text evidence="3">The sequence shown here is derived from an EMBL/GenBank/DDBJ whole genome shotgun (WGS) entry which is preliminary data.</text>
</comment>
<evidence type="ECO:0000313" key="4">
    <source>
        <dbReference type="Proteomes" id="UP000777482"/>
    </source>
</evidence>
<dbReference type="AlphaFoldDB" id="A0A9P6VWF9"/>
<keyword evidence="1" id="KW-0175">Coiled coil</keyword>
<feature type="compositionally biased region" description="Basic residues" evidence="2">
    <location>
        <begin position="58"/>
        <end position="69"/>
    </location>
</feature>
<name>A0A9P6VWF9_RHOMI</name>
<dbReference type="PANTHER" id="PTHR15615">
    <property type="match status" value="1"/>
</dbReference>
<feature type="compositionally biased region" description="Low complexity" evidence="2">
    <location>
        <begin position="574"/>
        <end position="590"/>
    </location>
</feature>
<feature type="region of interest" description="Disordered" evidence="2">
    <location>
        <begin position="128"/>
        <end position="182"/>
    </location>
</feature>
<sequence>MTSFHSLAASLDATSFSSSNLLPSSTETIAIGSLRPASTRVRTGGAVDIRPLPEAKRPRSSNAHRHPSLTRRSPVPTSSAGHGHAHAMLRPAAVSTSAQDWVNAALPPTPALQTCTFDHARSSSAAAAAATWNGPTAQEEAPPAPVLDSRHAHCPTPELTPPEEEARGMSASASSSSSNAKTFIRRDDLTAKAIARAASINMPAQPPASSSSSSGTGTSSQSTCDKDRFVNGLVGASVLAIESIWGPSVVSSPHCDMAMRAGGESVIPLQNFVKEVLRRSRTSCSTLQLALYYLHKSRRGIREAVSRAEASRDEIVRLEQELAECKRRAAAAAAPEDSYPSPPQSPSEHHQAEVVAQAHAVHASAVAAELGERFTALVAAQNSPVLCGRRMFLAALISASKYLQDRNYSNRAWAKISGLPVGEINGNERAFLKVVDFKLHLPAEEFQRWTERLAALASPASSPVEPAQPQPQSSSSSSSSRLSRSASTYVSLSPEQVQLAAGIRANGPLTASARQALSRGHSAAAVLGPSSTTTREKGFPIATARAGAAPASFATKVEQPQPTSVLMQYREVASPSTMSSTSSSSSSSSSEDGTEPDVGSQLAPKRQLRSLPVRRVNGSATRMSTLQQQHQRASVPSPAAVYVPLSWSSGGSTPRSAASLGGRDFGMDGLEIEAVRAH</sequence>
<dbReference type="PANTHER" id="PTHR15615:SF36">
    <property type="entry name" value="PHO85 CYCLIN-5"/>
    <property type="match status" value="1"/>
</dbReference>
<dbReference type="InterPro" id="IPR013922">
    <property type="entry name" value="Cyclin_PHO80-like"/>
</dbReference>
<feature type="compositionally biased region" description="Low complexity" evidence="2">
    <location>
        <begin position="207"/>
        <end position="222"/>
    </location>
</feature>
<evidence type="ECO:0000256" key="2">
    <source>
        <dbReference type="SAM" id="MobiDB-lite"/>
    </source>
</evidence>